<name>A0A7T3RDN9_9SPIR</name>
<dbReference type="InterPro" id="IPR023087">
    <property type="entry name" value="Flg_Motor_Flig_C"/>
</dbReference>
<dbReference type="PANTHER" id="PTHR30534:SF0">
    <property type="entry name" value="FLAGELLAR MOTOR SWITCH PROTEIN FLIG"/>
    <property type="match status" value="1"/>
</dbReference>
<evidence type="ECO:0000313" key="2">
    <source>
        <dbReference type="EMBL" id="QQA01193.1"/>
    </source>
</evidence>
<dbReference type="Proteomes" id="UP000595224">
    <property type="component" value="Chromosome"/>
</dbReference>
<feature type="domain" description="Flagellar motor switch protein FliG C-terminal" evidence="1">
    <location>
        <begin position="2"/>
        <end position="94"/>
    </location>
</feature>
<dbReference type="RefSeq" id="WP_198442786.1">
    <property type="nucleotide sequence ID" value="NZ_CBCSHE010000028.1"/>
</dbReference>
<evidence type="ECO:0000259" key="1">
    <source>
        <dbReference type="Pfam" id="PF01706"/>
    </source>
</evidence>
<dbReference type="SUPFAM" id="SSF48029">
    <property type="entry name" value="FliG"/>
    <property type="match status" value="1"/>
</dbReference>
<protein>
    <recommendedName>
        <fullName evidence="1">Flagellar motor switch protein FliG C-terminal domain-containing protein</fullName>
    </recommendedName>
</protein>
<gene>
    <name evidence="2" type="ORF">IWA51_00795</name>
</gene>
<dbReference type="GO" id="GO:0006935">
    <property type="term" value="P:chemotaxis"/>
    <property type="evidence" value="ECO:0007669"/>
    <property type="project" value="InterPro"/>
</dbReference>
<dbReference type="PRINTS" id="PR00954">
    <property type="entry name" value="FLGMOTORFLIG"/>
</dbReference>
<organism evidence="2 3">
    <name type="scientific">Treponema peruense</name>
    <dbReference type="NCBI Taxonomy" id="2787628"/>
    <lineage>
        <taxon>Bacteria</taxon>
        <taxon>Pseudomonadati</taxon>
        <taxon>Spirochaetota</taxon>
        <taxon>Spirochaetia</taxon>
        <taxon>Spirochaetales</taxon>
        <taxon>Treponemataceae</taxon>
        <taxon>Treponema</taxon>
    </lineage>
</organism>
<dbReference type="InterPro" id="IPR011002">
    <property type="entry name" value="FliG_a-hlx"/>
</dbReference>
<accession>A0A7T3RDN9</accession>
<dbReference type="GO" id="GO:0009288">
    <property type="term" value="C:bacterial-type flagellum"/>
    <property type="evidence" value="ECO:0007669"/>
    <property type="project" value="InterPro"/>
</dbReference>
<dbReference type="InterPro" id="IPR000090">
    <property type="entry name" value="Flg_Motor_Flig"/>
</dbReference>
<dbReference type="GO" id="GO:0003774">
    <property type="term" value="F:cytoskeletal motor activity"/>
    <property type="evidence" value="ECO:0007669"/>
    <property type="project" value="InterPro"/>
</dbReference>
<dbReference type="Gene3D" id="1.10.220.30">
    <property type="match status" value="1"/>
</dbReference>
<dbReference type="KEGG" id="tper:IWA51_00795"/>
<evidence type="ECO:0000313" key="3">
    <source>
        <dbReference type="Proteomes" id="UP000595224"/>
    </source>
</evidence>
<proteinExistence type="predicted"/>
<dbReference type="AlphaFoldDB" id="A0A7T3RDN9"/>
<dbReference type="EMBL" id="CP064936">
    <property type="protein sequence ID" value="QQA01193.1"/>
    <property type="molecule type" value="Genomic_DNA"/>
</dbReference>
<dbReference type="PANTHER" id="PTHR30534">
    <property type="entry name" value="FLAGELLAR MOTOR SWITCH PROTEIN FLIG"/>
    <property type="match status" value="1"/>
</dbReference>
<dbReference type="GO" id="GO:0071973">
    <property type="term" value="P:bacterial-type flagellum-dependent cell motility"/>
    <property type="evidence" value="ECO:0007669"/>
    <property type="project" value="InterPro"/>
</dbReference>
<dbReference type="Pfam" id="PF01706">
    <property type="entry name" value="FliG_C"/>
    <property type="match status" value="1"/>
</dbReference>
<reference evidence="2 3" key="1">
    <citation type="submission" date="2020-11" db="EMBL/GenBank/DDBJ databases">
        <title>Treponema Peruensis nv. sp., first commensal Treponema isolated from human feces.</title>
        <authorList>
            <person name="Belkhou C."/>
            <person name="Raes J."/>
        </authorList>
    </citation>
    <scope>NUCLEOTIDE SEQUENCE [LARGE SCALE GENOMIC DNA]</scope>
    <source>
        <strain evidence="2 3">RCC2812</strain>
    </source>
</reference>
<keyword evidence="3" id="KW-1185">Reference proteome</keyword>
<sequence>MKNAMTFDDIYLLKDSAVKLVLKKIDVMDLEYALMEATAEVKDAFFRNMSKCAEQMITEDMQYNTDVSCKDSFEAQQKILDTIFGLEKSGKIRLPEK</sequence>